<accession>A0AAW3YPJ7</accession>
<comment type="caution">
    <text evidence="1">The sequence shown here is derived from an EMBL/GenBank/DDBJ whole genome shotgun (WGS) entry which is preliminary data.</text>
</comment>
<protein>
    <submittedName>
        <fullName evidence="1">Uncharacterized protein</fullName>
    </submittedName>
</protein>
<gene>
    <name evidence="1" type="ORF">ID854_02135</name>
</gene>
<proteinExistence type="predicted"/>
<dbReference type="EMBL" id="JACXBF010000058">
    <property type="protein sequence ID" value="MBD2799291.1"/>
    <property type="molecule type" value="Genomic_DNA"/>
</dbReference>
<organism evidence="1">
    <name type="scientific">Xenorhabdus szentirmaii</name>
    <dbReference type="NCBI Taxonomy" id="290112"/>
    <lineage>
        <taxon>Bacteria</taxon>
        <taxon>Pseudomonadati</taxon>
        <taxon>Pseudomonadota</taxon>
        <taxon>Gammaproteobacteria</taxon>
        <taxon>Enterobacterales</taxon>
        <taxon>Morganellaceae</taxon>
        <taxon>Xenorhabdus</taxon>
    </lineage>
</organism>
<name>A0AAW3YPJ7_9GAMM</name>
<reference evidence="1" key="1">
    <citation type="submission" date="2020-09" db="EMBL/GenBank/DDBJ databases">
        <authorList>
            <person name="Palma L."/>
            <person name="Caballero P."/>
            <person name="Berry C."/>
            <person name="Del Valle E."/>
        </authorList>
    </citation>
    <scope>NUCLEOTIDE SEQUENCE</scope>
    <source>
        <strain evidence="1">M</strain>
    </source>
</reference>
<dbReference type="Proteomes" id="UP001193920">
    <property type="component" value="Unassembled WGS sequence"/>
</dbReference>
<evidence type="ECO:0000313" key="1">
    <source>
        <dbReference type="EMBL" id="MBD2799291.1"/>
    </source>
</evidence>
<dbReference type="RefSeq" id="WP_323868308.1">
    <property type="nucleotide sequence ID" value="NZ_JACXBF010000058.1"/>
</dbReference>
<dbReference type="AlphaFoldDB" id="A0AAW3YPJ7"/>
<sequence length="121" mass="14079">MLSSFTNTLKRILNQPDTTNEEANQWTPEQFLSWALEGLPDEFYGAYIECQRHKRPGGMTECTVTHKFKHNAESEYETFSPADELYPAQCIEMTLNDEDWQSAHGNALLFTLKGKEMIWHF</sequence>
<reference evidence="1" key="2">
    <citation type="journal article" date="2024" name="Toxins">
        <title>Genome Sequence Analysis of Native Xenorhabdus Strains Isolated from Entomopathogenic Nematodes in Argentina.</title>
        <authorList>
            <person name="Palma L."/>
            <person name="Frizzo L."/>
            <person name="Kaiser S."/>
            <person name="Berry C."/>
            <person name="Caballero P."/>
            <person name="Bode H.B."/>
            <person name="Del Valle E.E."/>
        </authorList>
    </citation>
    <scope>NUCLEOTIDE SEQUENCE</scope>
    <source>
        <strain evidence="1">M</strain>
    </source>
</reference>